<keyword evidence="2" id="KW-1185">Reference proteome</keyword>
<organism evidence="1 2">
    <name type="scientific">Paenimyroides ceti</name>
    <dbReference type="NCBI Taxonomy" id="395087"/>
    <lineage>
        <taxon>Bacteria</taxon>
        <taxon>Pseudomonadati</taxon>
        <taxon>Bacteroidota</taxon>
        <taxon>Flavobacteriia</taxon>
        <taxon>Flavobacteriales</taxon>
        <taxon>Flavobacteriaceae</taxon>
        <taxon>Paenimyroides</taxon>
    </lineage>
</organism>
<comment type="caution">
    <text evidence="1">The sequence shown here is derived from an EMBL/GenBank/DDBJ whole genome shotgun (WGS) entry which is preliminary data.</text>
</comment>
<reference evidence="2" key="1">
    <citation type="journal article" date="2019" name="Int. J. Syst. Evol. Microbiol.">
        <title>The Global Catalogue of Microorganisms (GCM) 10K type strain sequencing project: providing services to taxonomists for standard genome sequencing and annotation.</title>
        <authorList>
            <consortium name="The Broad Institute Genomics Platform"/>
            <consortium name="The Broad Institute Genome Sequencing Center for Infectious Disease"/>
            <person name="Wu L."/>
            <person name="Ma J."/>
        </authorList>
    </citation>
    <scope>NUCLEOTIDE SEQUENCE [LARGE SCALE GENOMIC DNA]</scope>
    <source>
        <strain evidence="2">CECT 7184</strain>
    </source>
</reference>
<gene>
    <name evidence="1" type="ORF">QW060_10260</name>
</gene>
<dbReference type="RefSeq" id="WP_290363487.1">
    <property type="nucleotide sequence ID" value="NZ_JAUFQU010000001.1"/>
</dbReference>
<evidence type="ECO:0000313" key="1">
    <source>
        <dbReference type="EMBL" id="MDN3707514.1"/>
    </source>
</evidence>
<dbReference type="EMBL" id="JAUFQU010000001">
    <property type="protein sequence ID" value="MDN3707514.1"/>
    <property type="molecule type" value="Genomic_DNA"/>
</dbReference>
<sequence length="294" mass="33880">MKHSLIITLFLICFQSYGQYTTEINTNRPSLSMGAYSVSKGIIQIETGLGMQKDSYDSETYNDRIGADVQLRFGVMNENLELIADFKYDATNQTVYATENKFSGFRNATIGAKYLLYDSYKNYVDKVNVLSWRANQRYKWRRLVPAVSVFVGADFKSDKYWHPNMPAASIKGMIITQQHISNHLSFVTNLIIENAENDDFRSYGYIATLSYGFNQRWSVFAENQGYFREYEGEKIPFKDDCIFRAGFTFLVHRNLQLDISGGTGIGDNPQKYLGQIGVSWRNHKKIIFKDPYEL</sequence>
<name>A0ABT8CWV5_9FLAO</name>
<evidence type="ECO:0000313" key="2">
    <source>
        <dbReference type="Proteomes" id="UP001242368"/>
    </source>
</evidence>
<protein>
    <submittedName>
        <fullName evidence="1">Transporter</fullName>
    </submittedName>
</protein>
<dbReference type="Proteomes" id="UP001242368">
    <property type="component" value="Unassembled WGS sequence"/>
</dbReference>
<dbReference type="InterPro" id="IPR025737">
    <property type="entry name" value="FApF"/>
</dbReference>
<accession>A0ABT8CWV5</accession>
<proteinExistence type="predicted"/>
<dbReference type="Pfam" id="PF13557">
    <property type="entry name" value="Phenol_MetA_deg"/>
    <property type="match status" value="1"/>
</dbReference>